<proteinExistence type="predicted"/>
<dbReference type="RefSeq" id="WP_190426272.1">
    <property type="nucleotide sequence ID" value="NZ_JAMPKK010000025.1"/>
</dbReference>
<reference evidence="1 2" key="1">
    <citation type="submission" date="2022-04" db="EMBL/GenBank/DDBJ databases">
        <title>Positive selection, recombination, and allopatry shape intraspecific diversity of widespread and dominant cyanobacteria.</title>
        <authorList>
            <person name="Wei J."/>
            <person name="Shu W."/>
            <person name="Hu C."/>
        </authorList>
    </citation>
    <scope>NUCLEOTIDE SEQUENCE [LARGE SCALE GENOMIC DNA]</scope>
    <source>
        <strain evidence="1 2">GB2-A5</strain>
    </source>
</reference>
<gene>
    <name evidence="1" type="ORF">NDI37_13015</name>
</gene>
<keyword evidence="2" id="KW-1185">Reference proteome</keyword>
<organism evidence="1 2">
    <name type="scientific">Funiculus sociatus GB2-A5</name>
    <dbReference type="NCBI Taxonomy" id="2933946"/>
    <lineage>
        <taxon>Bacteria</taxon>
        <taxon>Bacillati</taxon>
        <taxon>Cyanobacteriota</taxon>
        <taxon>Cyanophyceae</taxon>
        <taxon>Coleofasciculales</taxon>
        <taxon>Coleofasciculaceae</taxon>
        <taxon>Funiculus</taxon>
    </lineage>
</organism>
<dbReference type="EMBL" id="JAMPKK010000025">
    <property type="protein sequence ID" value="MEP0865388.1"/>
    <property type="molecule type" value="Genomic_DNA"/>
</dbReference>
<evidence type="ECO:0000313" key="1">
    <source>
        <dbReference type="EMBL" id="MEP0865388.1"/>
    </source>
</evidence>
<dbReference type="Proteomes" id="UP001442494">
    <property type="component" value="Unassembled WGS sequence"/>
</dbReference>
<accession>A0ABV0JPS9</accession>
<protein>
    <submittedName>
        <fullName evidence="1">Uncharacterized protein</fullName>
    </submittedName>
</protein>
<name>A0ABV0JPS9_9CYAN</name>
<evidence type="ECO:0000313" key="2">
    <source>
        <dbReference type="Proteomes" id="UP001442494"/>
    </source>
</evidence>
<comment type="caution">
    <text evidence="1">The sequence shown here is derived from an EMBL/GenBank/DDBJ whole genome shotgun (WGS) entry which is preliminary data.</text>
</comment>
<sequence length="57" mass="6195">MSQLKPPISKAIILVSRIEFLSKIKGLKLAKAIASKTASDGVFEWTPETTILPQSVI</sequence>